<keyword evidence="3" id="KW-1185">Reference proteome</keyword>
<keyword evidence="2" id="KW-0315">Glutamine amidotransferase</keyword>
<organism evidence="2 3">
    <name type="scientific">Roseovarius spongiae</name>
    <dbReference type="NCBI Taxonomy" id="2320272"/>
    <lineage>
        <taxon>Bacteria</taxon>
        <taxon>Pseudomonadati</taxon>
        <taxon>Pseudomonadota</taxon>
        <taxon>Alphaproteobacteria</taxon>
        <taxon>Rhodobacterales</taxon>
        <taxon>Roseobacteraceae</taxon>
        <taxon>Roseovarius</taxon>
    </lineage>
</organism>
<dbReference type="InterPro" id="IPR017926">
    <property type="entry name" value="GATASE"/>
</dbReference>
<dbReference type="GO" id="GO:0005829">
    <property type="term" value="C:cytosol"/>
    <property type="evidence" value="ECO:0007669"/>
    <property type="project" value="TreeGrafter"/>
</dbReference>
<dbReference type="InterPro" id="IPR029062">
    <property type="entry name" value="Class_I_gatase-like"/>
</dbReference>
<accession>A0A3A8AX83</accession>
<dbReference type="Proteomes" id="UP000281128">
    <property type="component" value="Unassembled WGS sequence"/>
</dbReference>
<dbReference type="OrthoDB" id="7365442at2"/>
<dbReference type="SUPFAM" id="SSF52317">
    <property type="entry name" value="Class I glutamine amidotransferase-like"/>
    <property type="match status" value="1"/>
</dbReference>
<evidence type="ECO:0000313" key="3">
    <source>
        <dbReference type="Proteomes" id="UP000281128"/>
    </source>
</evidence>
<dbReference type="CDD" id="cd01741">
    <property type="entry name" value="GATase1_1"/>
    <property type="match status" value="1"/>
</dbReference>
<name>A0A3A8AX83_9RHOB</name>
<feature type="domain" description="Glutamine amidotransferase" evidence="1">
    <location>
        <begin position="79"/>
        <end position="180"/>
    </location>
</feature>
<gene>
    <name evidence="2" type="ORF">D6850_08725</name>
</gene>
<dbReference type="GO" id="GO:0016740">
    <property type="term" value="F:transferase activity"/>
    <property type="evidence" value="ECO:0007669"/>
    <property type="project" value="UniProtKB-KW"/>
</dbReference>
<dbReference type="PANTHER" id="PTHR42695:SF5">
    <property type="entry name" value="GLUTAMINE AMIDOTRANSFERASE YLR126C-RELATED"/>
    <property type="match status" value="1"/>
</dbReference>
<proteinExistence type="predicted"/>
<keyword evidence="2" id="KW-0808">Transferase</keyword>
<dbReference type="EMBL" id="RAPE01000002">
    <property type="protein sequence ID" value="RKF15420.1"/>
    <property type="molecule type" value="Genomic_DNA"/>
</dbReference>
<comment type="caution">
    <text evidence="2">The sequence shown here is derived from an EMBL/GenBank/DDBJ whole genome shotgun (WGS) entry which is preliminary data.</text>
</comment>
<evidence type="ECO:0000259" key="1">
    <source>
        <dbReference type="Pfam" id="PF00117"/>
    </source>
</evidence>
<reference evidence="2 3" key="1">
    <citation type="submission" date="2018-09" db="EMBL/GenBank/DDBJ databases">
        <title>Roseovarius spongiae sp. nov., isolated from a marine sponge.</title>
        <authorList>
            <person name="Zhuang L."/>
            <person name="Luo L."/>
        </authorList>
    </citation>
    <scope>NUCLEOTIDE SEQUENCE [LARGE SCALE GENOMIC DNA]</scope>
    <source>
        <strain evidence="2 3">HN-E21</strain>
    </source>
</reference>
<dbReference type="InterPro" id="IPR044992">
    <property type="entry name" value="ChyE-like"/>
</dbReference>
<evidence type="ECO:0000313" key="2">
    <source>
        <dbReference type="EMBL" id="RKF15420.1"/>
    </source>
</evidence>
<protein>
    <submittedName>
        <fullName evidence="2">Type 1 glutamine amidotransferase</fullName>
    </submittedName>
</protein>
<dbReference type="PANTHER" id="PTHR42695">
    <property type="entry name" value="GLUTAMINE AMIDOTRANSFERASE YLR126C-RELATED"/>
    <property type="match status" value="1"/>
</dbReference>
<sequence length="229" mass="25263">MGDETRIGILLAGHAPDEIRKDMGNYDRMFADLLAGHGFTYDTYAVVDGEFPPGVDAADGWLITGSKHGAYEDHDWIPPLEEFIRAVRDDGRPMVGICFGHQIIAQALGGKVEKFEGGWAVGRQNYRIEGQPLQLNAWHQDQVVELPEGAKVIGESEFCRNAALLYGDSIYTVQPHPEHTNAFVERLIESRGRGLVPDVLLDGALAQTDRPTDAQIVADRMAHFLKRGA</sequence>
<dbReference type="PROSITE" id="PS51273">
    <property type="entry name" value="GATASE_TYPE_1"/>
    <property type="match status" value="1"/>
</dbReference>
<dbReference type="Pfam" id="PF00117">
    <property type="entry name" value="GATase"/>
    <property type="match status" value="1"/>
</dbReference>
<dbReference type="Gene3D" id="3.40.50.880">
    <property type="match status" value="1"/>
</dbReference>
<dbReference type="AlphaFoldDB" id="A0A3A8AX83"/>